<evidence type="ECO:0000256" key="2">
    <source>
        <dbReference type="ARBA" id="ARBA00023125"/>
    </source>
</evidence>
<keyword evidence="1" id="KW-0805">Transcription regulation</keyword>
<dbReference type="PANTHER" id="PTHR33204:SF29">
    <property type="entry name" value="TRANSCRIPTIONAL REGULATOR"/>
    <property type="match status" value="1"/>
</dbReference>
<dbReference type="SUPFAM" id="SSF46785">
    <property type="entry name" value="Winged helix' DNA-binding domain"/>
    <property type="match status" value="1"/>
</dbReference>
<gene>
    <name evidence="5" type="ORF">SAMN05443144_105172</name>
</gene>
<evidence type="ECO:0000313" key="6">
    <source>
        <dbReference type="Proteomes" id="UP000184041"/>
    </source>
</evidence>
<sequence>MRKQTSTNWLNEERLKATCGMAYTLNLIGDRWKGSILWALMEDERLRFSQLRDLLTGISERMLAKQLDELEEDQLINRIVHPEVPPRVEYELTELGHSMKSMLEKMSDWGEMHREKIENN</sequence>
<dbReference type="InterPro" id="IPR036388">
    <property type="entry name" value="WH-like_DNA-bd_sf"/>
</dbReference>
<dbReference type="OrthoDB" id="9797599at2"/>
<dbReference type="EMBL" id="FQUS01000005">
    <property type="protein sequence ID" value="SHF09830.1"/>
    <property type="molecule type" value="Genomic_DNA"/>
</dbReference>
<dbReference type="InterPro" id="IPR036390">
    <property type="entry name" value="WH_DNA-bd_sf"/>
</dbReference>
<dbReference type="Gene3D" id="1.10.10.10">
    <property type="entry name" value="Winged helix-like DNA-binding domain superfamily/Winged helix DNA-binding domain"/>
    <property type="match status" value="1"/>
</dbReference>
<dbReference type="Proteomes" id="UP000184041">
    <property type="component" value="Unassembled WGS sequence"/>
</dbReference>
<dbReference type="AlphaFoldDB" id="A0A1M4YVR9"/>
<name>A0A1M4YVR9_9BACT</name>
<proteinExistence type="predicted"/>
<feature type="domain" description="HTH hxlR-type" evidence="4">
    <location>
        <begin position="19"/>
        <end position="118"/>
    </location>
</feature>
<keyword evidence="6" id="KW-1185">Reference proteome</keyword>
<evidence type="ECO:0000259" key="4">
    <source>
        <dbReference type="PROSITE" id="PS51118"/>
    </source>
</evidence>
<dbReference type="PROSITE" id="PS51118">
    <property type="entry name" value="HTH_HXLR"/>
    <property type="match status" value="1"/>
</dbReference>
<dbReference type="PANTHER" id="PTHR33204">
    <property type="entry name" value="TRANSCRIPTIONAL REGULATOR, MARR FAMILY"/>
    <property type="match status" value="1"/>
</dbReference>
<keyword evidence="3" id="KW-0804">Transcription</keyword>
<dbReference type="Pfam" id="PF01638">
    <property type="entry name" value="HxlR"/>
    <property type="match status" value="1"/>
</dbReference>
<evidence type="ECO:0000256" key="1">
    <source>
        <dbReference type="ARBA" id="ARBA00023015"/>
    </source>
</evidence>
<dbReference type="RefSeq" id="WP_073061061.1">
    <property type="nucleotide sequence ID" value="NZ_FQUS01000005.1"/>
</dbReference>
<evidence type="ECO:0000313" key="5">
    <source>
        <dbReference type="EMBL" id="SHF09830.1"/>
    </source>
</evidence>
<accession>A0A1M4YVR9</accession>
<reference evidence="5 6" key="1">
    <citation type="submission" date="2016-11" db="EMBL/GenBank/DDBJ databases">
        <authorList>
            <person name="Jaros S."/>
            <person name="Januszkiewicz K."/>
            <person name="Wedrychowicz H."/>
        </authorList>
    </citation>
    <scope>NUCLEOTIDE SEQUENCE [LARGE SCALE GENOMIC DNA]</scope>
    <source>
        <strain evidence="5 6">DSM 21986</strain>
    </source>
</reference>
<dbReference type="GO" id="GO:0003677">
    <property type="term" value="F:DNA binding"/>
    <property type="evidence" value="ECO:0007669"/>
    <property type="project" value="UniProtKB-KW"/>
</dbReference>
<organism evidence="5 6">
    <name type="scientific">Fodinibius roseus</name>
    <dbReference type="NCBI Taxonomy" id="1194090"/>
    <lineage>
        <taxon>Bacteria</taxon>
        <taxon>Pseudomonadati</taxon>
        <taxon>Balneolota</taxon>
        <taxon>Balneolia</taxon>
        <taxon>Balneolales</taxon>
        <taxon>Balneolaceae</taxon>
        <taxon>Fodinibius</taxon>
    </lineage>
</organism>
<evidence type="ECO:0000256" key="3">
    <source>
        <dbReference type="ARBA" id="ARBA00023163"/>
    </source>
</evidence>
<dbReference type="InterPro" id="IPR002577">
    <property type="entry name" value="HTH_HxlR"/>
</dbReference>
<keyword evidence="2" id="KW-0238">DNA-binding</keyword>
<protein>
    <submittedName>
        <fullName evidence="5">Transcriptional regulator, HxlR family</fullName>
    </submittedName>
</protein>